<accession>A0A150TR57</accession>
<feature type="compositionally biased region" description="Low complexity" evidence="1">
    <location>
        <begin position="16"/>
        <end position="26"/>
    </location>
</feature>
<dbReference type="EMBL" id="JEME01001466">
    <property type="protein sequence ID" value="KYG07067.1"/>
    <property type="molecule type" value="Genomic_DNA"/>
</dbReference>
<proteinExistence type="predicted"/>
<gene>
    <name evidence="2" type="ORF">BE21_31245</name>
</gene>
<reference evidence="2 3" key="1">
    <citation type="submission" date="2014-02" db="EMBL/GenBank/DDBJ databases">
        <title>The small core and large imbalanced accessory genome model reveals a collaborative survival strategy of Sorangium cellulosum strains in nature.</title>
        <authorList>
            <person name="Han K."/>
            <person name="Peng R."/>
            <person name="Blom J."/>
            <person name="Li Y.-Z."/>
        </authorList>
    </citation>
    <scope>NUCLEOTIDE SEQUENCE [LARGE SCALE GENOMIC DNA]</scope>
    <source>
        <strain evidence="2 3">So0007-03</strain>
    </source>
</reference>
<evidence type="ECO:0000313" key="2">
    <source>
        <dbReference type="EMBL" id="KYG07067.1"/>
    </source>
</evidence>
<evidence type="ECO:0000313" key="3">
    <source>
        <dbReference type="Proteomes" id="UP000075502"/>
    </source>
</evidence>
<protein>
    <recommendedName>
        <fullName evidence="4">SMP-30/Gluconolactonase/LRE-like region domain-containing protein</fullName>
    </recommendedName>
</protein>
<sequence>MRGALLQARRNDARSADASSGGARSSEPGRGRFPRTERCWDPEDRLWYVSNIGGEGEAGWISRLDENGTVLDARWFEGLNDPKGIRVFEGVLYVTDVNRVLGISVSDHTAVEYPIPEGLFINDVDVDESTGQVYASDSFANVIYRLDVGAPASAELFLEFEDVVGPNGVLVDGGSLVVVGAGGDTEDQLGTFLSIDLADRTVTRFGDLAGRLDGVERDGDAFWVSDWTSGKVFRVSADGTWTVAYDLAADHGVASAADIGFDPERRILCVPDPNTSVAFITVE</sequence>
<name>A0A150TR57_SORCE</name>
<organism evidence="2 3">
    <name type="scientific">Sorangium cellulosum</name>
    <name type="common">Polyangium cellulosum</name>
    <dbReference type="NCBI Taxonomy" id="56"/>
    <lineage>
        <taxon>Bacteria</taxon>
        <taxon>Pseudomonadati</taxon>
        <taxon>Myxococcota</taxon>
        <taxon>Polyangia</taxon>
        <taxon>Polyangiales</taxon>
        <taxon>Polyangiaceae</taxon>
        <taxon>Sorangium</taxon>
    </lineage>
</organism>
<evidence type="ECO:0008006" key="4">
    <source>
        <dbReference type="Google" id="ProtNLM"/>
    </source>
</evidence>
<dbReference type="InterPro" id="IPR011042">
    <property type="entry name" value="6-blade_b-propeller_TolB-like"/>
</dbReference>
<feature type="region of interest" description="Disordered" evidence="1">
    <location>
        <begin position="1"/>
        <end position="35"/>
    </location>
</feature>
<dbReference type="SUPFAM" id="SSF63829">
    <property type="entry name" value="Calcium-dependent phosphotriesterase"/>
    <property type="match status" value="1"/>
</dbReference>
<comment type="caution">
    <text evidence="2">The sequence shown here is derived from an EMBL/GenBank/DDBJ whole genome shotgun (WGS) entry which is preliminary data.</text>
</comment>
<evidence type="ECO:0000256" key="1">
    <source>
        <dbReference type="SAM" id="MobiDB-lite"/>
    </source>
</evidence>
<dbReference type="AlphaFoldDB" id="A0A150TR57"/>
<dbReference type="Proteomes" id="UP000075502">
    <property type="component" value="Unassembled WGS sequence"/>
</dbReference>
<dbReference type="Gene3D" id="2.120.10.30">
    <property type="entry name" value="TolB, C-terminal domain"/>
    <property type="match status" value="1"/>
</dbReference>